<feature type="signal peptide" evidence="1">
    <location>
        <begin position="1"/>
        <end position="33"/>
    </location>
</feature>
<dbReference type="EMBL" id="FNTL01000005">
    <property type="protein sequence ID" value="SEE91005.1"/>
    <property type="molecule type" value="Genomic_DNA"/>
</dbReference>
<evidence type="ECO:0000313" key="3">
    <source>
        <dbReference type="Proteomes" id="UP000183407"/>
    </source>
</evidence>
<proteinExistence type="predicted"/>
<name>A0A1H5MNN3_RHOJO</name>
<reference evidence="3" key="1">
    <citation type="submission" date="2016-10" db="EMBL/GenBank/DDBJ databases">
        <authorList>
            <person name="Varghese N."/>
        </authorList>
    </citation>
    <scope>NUCLEOTIDE SEQUENCE [LARGE SCALE GENOMIC DNA]</scope>
    <source>
        <strain evidence="3">DSM 44719</strain>
    </source>
</reference>
<gene>
    <name evidence="2" type="ORF">SAMN04490220_9169</name>
</gene>
<dbReference type="AlphaFoldDB" id="A0A1H5MNN3"/>
<evidence type="ECO:0008006" key="4">
    <source>
        <dbReference type="Google" id="ProtNLM"/>
    </source>
</evidence>
<sequence length="174" mass="17632">MRCRTDRRLGIAWTAAFAAGCAFSLGLSAVAAAGPPPPGVTTGFAVPATFVSGCFSLLMCTVPPVVAVTPSAATQAPGVVTFTAQQSGAIVTPDCLDVVVNWRNLSTPVAGTAVLRGVTPVDFSRPTAPEEWCRYTPVAVVTGSGMVAASADASADLDRFQLAITPGFGTFAVP</sequence>
<accession>A0A1H5MNN3</accession>
<protein>
    <recommendedName>
        <fullName evidence="4">Secreted protein</fullName>
    </recommendedName>
</protein>
<organism evidence="2 3">
    <name type="scientific">Rhodococcus jostii</name>
    <dbReference type="NCBI Taxonomy" id="132919"/>
    <lineage>
        <taxon>Bacteria</taxon>
        <taxon>Bacillati</taxon>
        <taxon>Actinomycetota</taxon>
        <taxon>Actinomycetes</taxon>
        <taxon>Mycobacteriales</taxon>
        <taxon>Nocardiaceae</taxon>
        <taxon>Rhodococcus</taxon>
    </lineage>
</organism>
<dbReference type="Proteomes" id="UP000183407">
    <property type="component" value="Unassembled WGS sequence"/>
</dbReference>
<dbReference type="PROSITE" id="PS51257">
    <property type="entry name" value="PROKAR_LIPOPROTEIN"/>
    <property type="match status" value="1"/>
</dbReference>
<feature type="chain" id="PRO_5038471070" description="Secreted protein" evidence="1">
    <location>
        <begin position="34"/>
        <end position="174"/>
    </location>
</feature>
<keyword evidence="1" id="KW-0732">Signal</keyword>
<evidence type="ECO:0000256" key="1">
    <source>
        <dbReference type="SAM" id="SignalP"/>
    </source>
</evidence>
<evidence type="ECO:0000313" key="2">
    <source>
        <dbReference type="EMBL" id="SEE91005.1"/>
    </source>
</evidence>